<evidence type="ECO:0000313" key="2">
    <source>
        <dbReference type="Proteomes" id="UP001604336"/>
    </source>
</evidence>
<reference evidence="2" key="1">
    <citation type="submission" date="2024-07" db="EMBL/GenBank/DDBJ databases">
        <title>Two chromosome-level genome assemblies of Korean endemic species Abeliophyllum distichum and Forsythia ovata (Oleaceae).</title>
        <authorList>
            <person name="Jang H."/>
        </authorList>
    </citation>
    <scope>NUCLEOTIDE SEQUENCE [LARGE SCALE GENOMIC DNA]</scope>
</reference>
<name>A0ABD1V1I1_9LAMI</name>
<accession>A0ABD1V1I1</accession>
<organism evidence="1 2">
    <name type="scientific">Abeliophyllum distichum</name>
    <dbReference type="NCBI Taxonomy" id="126358"/>
    <lineage>
        <taxon>Eukaryota</taxon>
        <taxon>Viridiplantae</taxon>
        <taxon>Streptophyta</taxon>
        <taxon>Embryophyta</taxon>
        <taxon>Tracheophyta</taxon>
        <taxon>Spermatophyta</taxon>
        <taxon>Magnoliopsida</taxon>
        <taxon>eudicotyledons</taxon>
        <taxon>Gunneridae</taxon>
        <taxon>Pentapetalae</taxon>
        <taxon>asterids</taxon>
        <taxon>lamiids</taxon>
        <taxon>Lamiales</taxon>
        <taxon>Oleaceae</taxon>
        <taxon>Forsythieae</taxon>
        <taxon>Abeliophyllum</taxon>
    </lineage>
</organism>
<gene>
    <name evidence="1" type="ORF">Adt_04529</name>
</gene>
<comment type="caution">
    <text evidence="1">The sequence shown here is derived from an EMBL/GenBank/DDBJ whole genome shotgun (WGS) entry which is preliminary data.</text>
</comment>
<dbReference type="Proteomes" id="UP001604336">
    <property type="component" value="Unassembled WGS sequence"/>
</dbReference>
<evidence type="ECO:0008006" key="3">
    <source>
        <dbReference type="Google" id="ProtNLM"/>
    </source>
</evidence>
<dbReference type="EMBL" id="JBFOLK010000002">
    <property type="protein sequence ID" value="KAL2531178.1"/>
    <property type="molecule type" value="Genomic_DNA"/>
</dbReference>
<keyword evidence="2" id="KW-1185">Reference proteome</keyword>
<sequence>MDTGKENPEQTRSFKVDDDDENLPFSAGIKNASILYEFRVPKITHYTGKRDPLDHINTYKMEMSLRGATPALKCRAFHITLLRGAKRYYNKLIARSIYIQLAGVENDIHQLLLFRKACFDPSTTPP</sequence>
<dbReference type="AlphaFoldDB" id="A0ABD1V1I1"/>
<proteinExistence type="predicted"/>
<protein>
    <recommendedName>
        <fullName evidence="3">Reverse transcriptase domain-containing protein</fullName>
    </recommendedName>
</protein>
<evidence type="ECO:0000313" key="1">
    <source>
        <dbReference type="EMBL" id="KAL2531178.1"/>
    </source>
</evidence>